<dbReference type="Pfam" id="PF00400">
    <property type="entry name" value="WD40"/>
    <property type="match status" value="4"/>
</dbReference>
<accession>D7KDK4</accession>
<evidence type="ECO:0000256" key="2">
    <source>
        <dbReference type="ARBA" id="ARBA00022737"/>
    </source>
</evidence>
<dbReference type="Proteomes" id="UP000008694">
    <property type="component" value="Unassembled WGS sequence"/>
</dbReference>
<evidence type="ECO:0000313" key="5">
    <source>
        <dbReference type="EMBL" id="EFH69145.1"/>
    </source>
</evidence>
<dbReference type="AlphaFoldDB" id="D7KDK4"/>
<evidence type="ECO:0000313" key="6">
    <source>
        <dbReference type="Proteomes" id="UP000008694"/>
    </source>
</evidence>
<dbReference type="InterPro" id="IPR036322">
    <property type="entry name" value="WD40_repeat_dom_sf"/>
</dbReference>
<keyword evidence="2" id="KW-0677">Repeat</keyword>
<feature type="repeat" description="WD" evidence="3">
    <location>
        <begin position="22"/>
        <end position="63"/>
    </location>
</feature>
<dbReference type="HOGENOM" id="CLU_038526_1_0_1"/>
<evidence type="ECO:0000256" key="4">
    <source>
        <dbReference type="SAM" id="MobiDB-lite"/>
    </source>
</evidence>
<evidence type="ECO:0000256" key="3">
    <source>
        <dbReference type="PROSITE-ProRule" id="PRU00221"/>
    </source>
</evidence>
<dbReference type="SMART" id="SM00320">
    <property type="entry name" value="WD40"/>
    <property type="match status" value="6"/>
</dbReference>
<dbReference type="Gramene" id="fgenesh1_pg.C_scaffold_1001435">
    <property type="protein sequence ID" value="fgenesh1_pg.C_scaffold_1001435"/>
    <property type="gene ID" value="fgenesh1_pg.C_scaffold_1001435"/>
</dbReference>
<dbReference type="SUPFAM" id="SSF50978">
    <property type="entry name" value="WD40 repeat-like"/>
    <property type="match status" value="1"/>
</dbReference>
<dbReference type="EMBL" id="GL348713">
    <property type="protein sequence ID" value="EFH69145.1"/>
    <property type="molecule type" value="Genomic_DNA"/>
</dbReference>
<dbReference type="InterPro" id="IPR001680">
    <property type="entry name" value="WD40_rpt"/>
</dbReference>
<dbReference type="Gene3D" id="2.130.10.10">
    <property type="entry name" value="YVTN repeat-like/Quinoprotein amine dehydrogenase"/>
    <property type="match status" value="1"/>
</dbReference>
<organism evidence="6">
    <name type="scientific">Arabidopsis lyrata subsp. lyrata</name>
    <name type="common">Lyre-leaved rock-cress</name>
    <dbReference type="NCBI Taxonomy" id="81972"/>
    <lineage>
        <taxon>Eukaryota</taxon>
        <taxon>Viridiplantae</taxon>
        <taxon>Streptophyta</taxon>
        <taxon>Embryophyta</taxon>
        <taxon>Tracheophyta</taxon>
        <taxon>Spermatophyta</taxon>
        <taxon>Magnoliopsida</taxon>
        <taxon>eudicotyledons</taxon>
        <taxon>Gunneridae</taxon>
        <taxon>Pentapetalae</taxon>
        <taxon>rosids</taxon>
        <taxon>malvids</taxon>
        <taxon>Brassicales</taxon>
        <taxon>Brassicaceae</taxon>
        <taxon>Camelineae</taxon>
        <taxon>Arabidopsis</taxon>
    </lineage>
</organism>
<keyword evidence="6" id="KW-1185">Reference proteome</keyword>
<feature type="repeat" description="WD" evidence="3">
    <location>
        <begin position="111"/>
        <end position="152"/>
    </location>
</feature>
<feature type="region of interest" description="Disordered" evidence="4">
    <location>
        <begin position="1"/>
        <end position="23"/>
    </location>
</feature>
<name>D7KDK4_ARALL</name>
<reference evidence="6" key="1">
    <citation type="journal article" date="2011" name="Nat. Genet.">
        <title>The Arabidopsis lyrata genome sequence and the basis of rapid genome size change.</title>
        <authorList>
            <person name="Hu T.T."/>
            <person name="Pattyn P."/>
            <person name="Bakker E.G."/>
            <person name="Cao J."/>
            <person name="Cheng J.-F."/>
            <person name="Clark R.M."/>
            <person name="Fahlgren N."/>
            <person name="Fawcett J.A."/>
            <person name="Grimwood J."/>
            <person name="Gundlach H."/>
            <person name="Haberer G."/>
            <person name="Hollister J.D."/>
            <person name="Ossowski S."/>
            <person name="Ottilar R.P."/>
            <person name="Salamov A.A."/>
            <person name="Schneeberger K."/>
            <person name="Spannagl M."/>
            <person name="Wang X."/>
            <person name="Yang L."/>
            <person name="Nasrallah M.E."/>
            <person name="Bergelson J."/>
            <person name="Carrington J.C."/>
            <person name="Gaut B.S."/>
            <person name="Schmutz J."/>
            <person name="Mayer K.F.X."/>
            <person name="Van de Peer Y."/>
            <person name="Grigoriev I.V."/>
            <person name="Nordborg M."/>
            <person name="Weigel D."/>
            <person name="Guo Y.-L."/>
        </authorList>
    </citation>
    <scope>NUCLEOTIDE SEQUENCE [LARGE SCALE GENOMIC DNA]</scope>
    <source>
        <strain evidence="6">cv. MN47</strain>
    </source>
</reference>
<dbReference type="PRINTS" id="PR00320">
    <property type="entry name" value="GPROTEINBRPT"/>
</dbReference>
<dbReference type="PROSITE" id="PS50294">
    <property type="entry name" value="WD_REPEATS_REGION"/>
    <property type="match status" value="1"/>
</dbReference>
<dbReference type="PANTHER" id="PTHR10971">
    <property type="entry name" value="MRNA EXPORT FACTOR AND BUB3"/>
    <property type="match status" value="1"/>
</dbReference>
<dbReference type="PROSITE" id="PS50082">
    <property type="entry name" value="WD_REPEATS_2"/>
    <property type="match status" value="4"/>
</dbReference>
<keyword evidence="1 3" id="KW-0853">WD repeat</keyword>
<gene>
    <name evidence="5" type="ORF">ARALYDRAFT_334870</name>
</gene>
<dbReference type="eggNOG" id="KOG0647">
    <property type="taxonomic scope" value="Eukaryota"/>
</dbReference>
<dbReference type="InterPro" id="IPR015943">
    <property type="entry name" value="WD40/YVTN_repeat-like_dom_sf"/>
</dbReference>
<feature type="repeat" description="WD" evidence="3">
    <location>
        <begin position="69"/>
        <end position="110"/>
    </location>
</feature>
<evidence type="ECO:0000256" key="1">
    <source>
        <dbReference type="ARBA" id="ARBA00022574"/>
    </source>
</evidence>
<proteinExistence type="predicted"/>
<protein>
    <submittedName>
        <fullName evidence="5">Uncharacterized protein</fullName>
    </submittedName>
</protein>
<dbReference type="STRING" id="81972.D7KDK4"/>
<feature type="repeat" description="WD" evidence="3">
    <location>
        <begin position="250"/>
        <end position="284"/>
    </location>
</feature>
<sequence>MSTSGDQATANNTNPNNSYEITPPATDSISSLSFSPRADILVATSWDCQVRCWEITRSDGSIASEPKVSMSHDNPVLCSAWKDDGTTVFTGGCDKQAKMWPLLSAAQPFTVAMHDAPICEIAWIPGMNLLVTGSWDKTLKYWDARQATPAHTQQLPDKCYALTVKESLMVVGTGDRNLLVFDLKKPQMEFKRIESSLKDQTRCLAAFPDQKGFLVGSIGGSVGVHHIDDAQVSKNYTFKCHRVGNTICSVNSLNFHPIHGTFISTGSDGTFSFWDKDSKTRLKAMSRCDQPITYSTFNHDGALFAYAVMHLFLSFVTMQTPEKHYNYATETPFEFVDNVGYDWSKGAENHKPDTAKTSIYLHLPEEADVKPKSTYKVGRFTVKKEQI</sequence>
<dbReference type="InterPro" id="IPR020472">
    <property type="entry name" value="WD40_PAC1"/>
</dbReference>